<name>A0ABU0TZ09_MICTR</name>
<comment type="caution">
    <text evidence="1">The sequence shown here is derived from an EMBL/GenBank/DDBJ whole genome shotgun (WGS) entry which is preliminary data.</text>
</comment>
<dbReference type="Proteomes" id="UP001226691">
    <property type="component" value="Unassembled WGS sequence"/>
</dbReference>
<organism evidence="1 2">
    <name type="scientific">Microbacterium trichothecenolyticum</name>
    <name type="common">Aureobacterium trichothecenolyticum</name>
    <dbReference type="NCBI Taxonomy" id="69370"/>
    <lineage>
        <taxon>Bacteria</taxon>
        <taxon>Bacillati</taxon>
        <taxon>Actinomycetota</taxon>
        <taxon>Actinomycetes</taxon>
        <taxon>Micrococcales</taxon>
        <taxon>Microbacteriaceae</taxon>
        <taxon>Microbacterium</taxon>
    </lineage>
</organism>
<dbReference type="EMBL" id="JAUTBF010000001">
    <property type="protein sequence ID" value="MDQ1124896.1"/>
    <property type="molecule type" value="Genomic_DNA"/>
</dbReference>
<keyword evidence="2" id="KW-1185">Reference proteome</keyword>
<protein>
    <submittedName>
        <fullName evidence="1">Uncharacterized protein</fullName>
    </submittedName>
</protein>
<evidence type="ECO:0000313" key="1">
    <source>
        <dbReference type="EMBL" id="MDQ1124896.1"/>
    </source>
</evidence>
<reference evidence="1 2" key="1">
    <citation type="submission" date="2023-07" db="EMBL/GenBank/DDBJ databases">
        <title>Functional and genomic diversity of the sorghum phyllosphere microbiome.</title>
        <authorList>
            <person name="Shade A."/>
        </authorList>
    </citation>
    <scope>NUCLEOTIDE SEQUENCE [LARGE SCALE GENOMIC DNA]</scope>
    <source>
        <strain evidence="1 2">SORGH_AS_1207</strain>
    </source>
</reference>
<evidence type="ECO:0000313" key="2">
    <source>
        <dbReference type="Proteomes" id="UP001226691"/>
    </source>
</evidence>
<sequence>MDDEREEREDQSEIFRDSWRRLAWVEAQVDRVQSLTQPWDEMPRYARLEGHLHEETVRKGYFEFSVSVTELAHPAEEVNFRLGNIVTDARSCLDMAIEQIWKEYGIDRSFGRKGTLTVQFPLEDNFEEKRKSERLQAFLARMDERFVEVIEAAQPDYTMRDIPGNISALFIRNFSNANKHRNITPVQVVQDHVSTGTNGYGLKLDRIGDPQVEKDLRFALTYKSEHYSESEARSWLPILNDLRACPIHVTVMQRLVVTGDELLIYPPRLGGQGVPWRAELDDLLRQVPAYVRLTLRNLNRVHNIIREGGDAFYMLDWDGAL</sequence>
<accession>A0ABU0TZ09</accession>
<dbReference type="RefSeq" id="WP_307486774.1">
    <property type="nucleotide sequence ID" value="NZ_JAUTBF010000001.1"/>
</dbReference>
<gene>
    <name evidence="1" type="ORF">QE412_003469</name>
</gene>
<proteinExistence type="predicted"/>